<dbReference type="EMBL" id="GGYP01000585">
    <property type="protein sequence ID" value="MDE45356.1"/>
    <property type="molecule type" value="Transcribed_RNA"/>
</dbReference>
<feature type="region of interest" description="Disordered" evidence="2">
    <location>
        <begin position="116"/>
        <end position="141"/>
    </location>
</feature>
<dbReference type="GO" id="GO:0016746">
    <property type="term" value="F:acyltransferase activity"/>
    <property type="evidence" value="ECO:0007669"/>
    <property type="project" value="InterPro"/>
</dbReference>
<dbReference type="PROSITE" id="PS51826">
    <property type="entry name" value="PSBD"/>
    <property type="match status" value="1"/>
</dbReference>
<dbReference type="InterPro" id="IPR004167">
    <property type="entry name" value="PSBD"/>
</dbReference>
<sequence>MASGGARIVQALRKSQAMGPSVRNLLSQYKLDPSQIASTGPHQTLLKGDVLSYLNQRSDKPPTVNKNPSSHSMAQGNLLSAPKAVPPSRPNSSQYISQTSKHYPRTALTQWEIDVINGGGIADPPAAPSSSKGTSKQTKQR</sequence>
<proteinExistence type="inferred from homology"/>
<protein>
    <recommendedName>
        <fullName evidence="3">Peripheral subunit-binding (PSBD) domain-containing protein</fullName>
    </recommendedName>
</protein>
<dbReference type="InterPro" id="IPR036625">
    <property type="entry name" value="E3-bd_dom_sf"/>
</dbReference>
<dbReference type="SUPFAM" id="SSF47005">
    <property type="entry name" value="Peripheral subunit-binding domain of 2-oxo acid dehydrogenase complex"/>
    <property type="match status" value="1"/>
</dbReference>
<accession>A0A6G1S4C3</accession>
<comment type="similarity">
    <text evidence="1">Belongs to the 2-oxoacid dehydrogenase family.</text>
</comment>
<feature type="compositionally biased region" description="Low complexity" evidence="2">
    <location>
        <begin position="129"/>
        <end position="141"/>
    </location>
</feature>
<evidence type="ECO:0000256" key="1">
    <source>
        <dbReference type="ARBA" id="ARBA00007317"/>
    </source>
</evidence>
<dbReference type="AlphaFoldDB" id="A0A6G1S4C3"/>
<evidence type="ECO:0000313" key="4">
    <source>
        <dbReference type="EMBL" id="MDE45356.1"/>
    </source>
</evidence>
<feature type="region of interest" description="Disordered" evidence="2">
    <location>
        <begin position="55"/>
        <end position="101"/>
    </location>
</feature>
<reference evidence="4" key="1">
    <citation type="submission" date="2018-10" db="EMBL/GenBank/DDBJ databases">
        <title>Transcriptome assembly of Aceria tosichella (Wheat curl mite) Type 2.</title>
        <authorList>
            <person name="Scully E.D."/>
            <person name="Geib S.M."/>
            <person name="Palmer N.A."/>
            <person name="Gupta A.K."/>
            <person name="Sarath G."/>
            <person name="Tatineni S."/>
        </authorList>
    </citation>
    <scope>NUCLEOTIDE SEQUENCE</scope>
    <source>
        <strain evidence="4">LincolnNE</strain>
    </source>
</reference>
<feature type="compositionally biased region" description="Polar residues" evidence="2">
    <location>
        <begin position="90"/>
        <end position="101"/>
    </location>
</feature>
<evidence type="ECO:0000256" key="2">
    <source>
        <dbReference type="SAM" id="MobiDB-lite"/>
    </source>
</evidence>
<dbReference type="Pfam" id="PF02817">
    <property type="entry name" value="E3_binding"/>
    <property type="match status" value="1"/>
</dbReference>
<gene>
    <name evidence="4" type="ORF">g.11125</name>
</gene>
<feature type="domain" description="Peripheral subunit-binding (PSBD)" evidence="3">
    <location>
        <begin position="17"/>
        <end position="54"/>
    </location>
</feature>
<dbReference type="Gene3D" id="4.10.320.10">
    <property type="entry name" value="E3-binding domain"/>
    <property type="match status" value="1"/>
</dbReference>
<name>A0A6G1S4C3_9ACAR</name>
<evidence type="ECO:0000259" key="3">
    <source>
        <dbReference type="PROSITE" id="PS51826"/>
    </source>
</evidence>
<feature type="compositionally biased region" description="Polar residues" evidence="2">
    <location>
        <begin position="64"/>
        <end position="78"/>
    </location>
</feature>
<organism evidence="4">
    <name type="scientific">Aceria tosichella</name>
    <name type="common">wheat curl mite</name>
    <dbReference type="NCBI Taxonomy" id="561515"/>
    <lineage>
        <taxon>Eukaryota</taxon>
        <taxon>Metazoa</taxon>
        <taxon>Ecdysozoa</taxon>
        <taxon>Arthropoda</taxon>
        <taxon>Chelicerata</taxon>
        <taxon>Arachnida</taxon>
        <taxon>Acari</taxon>
        <taxon>Acariformes</taxon>
        <taxon>Trombidiformes</taxon>
        <taxon>Prostigmata</taxon>
        <taxon>Eupodina</taxon>
        <taxon>Eriophyoidea</taxon>
        <taxon>Eriophyidae</taxon>
        <taxon>Eriophyinae</taxon>
        <taxon>Aceriini</taxon>
        <taxon>Aceria</taxon>
    </lineage>
</organism>